<dbReference type="AlphaFoldDB" id="A0AAJ1TUX1"/>
<accession>A0AAJ1TUX1</accession>
<dbReference type="RefSeq" id="WP_230366313.1">
    <property type="nucleotide sequence ID" value="NZ_JAJALK010000005.1"/>
</dbReference>
<comment type="caution">
    <text evidence="2">The sequence shown here is derived from an EMBL/GenBank/DDBJ whole genome shotgun (WGS) entry which is preliminary data.</text>
</comment>
<evidence type="ECO:0000313" key="2">
    <source>
        <dbReference type="EMBL" id="MDQ0543767.1"/>
    </source>
</evidence>
<keyword evidence="1" id="KW-0812">Transmembrane</keyword>
<keyword evidence="1" id="KW-0472">Membrane</keyword>
<dbReference type="Pfam" id="PF06693">
    <property type="entry name" value="DUF1190"/>
    <property type="match status" value="1"/>
</dbReference>
<organism evidence="2 3">
    <name type="scientific">Methylobacterium brachiatum</name>
    <dbReference type="NCBI Taxonomy" id="269660"/>
    <lineage>
        <taxon>Bacteria</taxon>
        <taxon>Pseudomonadati</taxon>
        <taxon>Pseudomonadota</taxon>
        <taxon>Alphaproteobacteria</taxon>
        <taxon>Hyphomicrobiales</taxon>
        <taxon>Methylobacteriaceae</taxon>
        <taxon>Methylobacterium</taxon>
    </lineage>
</organism>
<dbReference type="EMBL" id="JAUSWL010000004">
    <property type="protein sequence ID" value="MDQ0543767.1"/>
    <property type="molecule type" value="Genomic_DNA"/>
</dbReference>
<sequence length="220" mass="21710">MAEARPVGAGEDPAERSRRKRSAAISLVLVTGAGAAALGLGWLDPSQKEEDALVYDSLAACIGQGLRTEDACTTDYAAAQSAYAATAPRYATAEACRAHHGAAGCVAGETIAPDAAGSFVPLMAGYMIGRTLEQGLPAQPLYRHAEEIPAAGGSGGGGGGYCTGSGGRVYASAGRPATRVASSVARTTASAPRMVSQGGFGATGRAIASAGSRSDGFGGG</sequence>
<name>A0AAJ1TUX1_9HYPH</name>
<gene>
    <name evidence="2" type="ORF">QO001_002696</name>
</gene>
<dbReference type="InterPro" id="IPR009576">
    <property type="entry name" value="Biofilm_formation_YgiB"/>
</dbReference>
<proteinExistence type="predicted"/>
<protein>
    <submittedName>
        <fullName evidence="2">Uncharacterized protein YgiB involved in biofilm formation</fullName>
    </submittedName>
</protein>
<dbReference type="Proteomes" id="UP001223420">
    <property type="component" value="Unassembled WGS sequence"/>
</dbReference>
<keyword evidence="1" id="KW-1133">Transmembrane helix</keyword>
<evidence type="ECO:0000256" key="1">
    <source>
        <dbReference type="SAM" id="Phobius"/>
    </source>
</evidence>
<evidence type="ECO:0000313" key="3">
    <source>
        <dbReference type="Proteomes" id="UP001223420"/>
    </source>
</evidence>
<reference evidence="2" key="1">
    <citation type="submission" date="2023-07" db="EMBL/GenBank/DDBJ databases">
        <title>Genomic Encyclopedia of Type Strains, Phase IV (KMG-IV): sequencing the most valuable type-strain genomes for metagenomic binning, comparative biology and taxonomic classification.</title>
        <authorList>
            <person name="Goeker M."/>
        </authorList>
    </citation>
    <scope>NUCLEOTIDE SEQUENCE</scope>
    <source>
        <strain evidence="2">DSM 19569</strain>
    </source>
</reference>
<feature type="transmembrane region" description="Helical" evidence="1">
    <location>
        <begin position="23"/>
        <end position="43"/>
    </location>
</feature>